<reference evidence="6" key="1">
    <citation type="journal article" date="2017" name="Nat. Commun.">
        <title>The asparagus genome sheds light on the origin and evolution of a young Y chromosome.</title>
        <authorList>
            <person name="Harkess A."/>
            <person name="Zhou J."/>
            <person name="Xu C."/>
            <person name="Bowers J.E."/>
            <person name="Van der Hulst R."/>
            <person name="Ayyampalayam S."/>
            <person name="Mercati F."/>
            <person name="Riccardi P."/>
            <person name="McKain M.R."/>
            <person name="Kakrana A."/>
            <person name="Tang H."/>
            <person name="Ray J."/>
            <person name="Groenendijk J."/>
            <person name="Arikit S."/>
            <person name="Mathioni S.M."/>
            <person name="Nakano M."/>
            <person name="Shan H."/>
            <person name="Telgmann-Rauber A."/>
            <person name="Kanno A."/>
            <person name="Yue Z."/>
            <person name="Chen H."/>
            <person name="Li W."/>
            <person name="Chen Y."/>
            <person name="Xu X."/>
            <person name="Zhang Y."/>
            <person name="Luo S."/>
            <person name="Chen H."/>
            <person name="Gao J."/>
            <person name="Mao Z."/>
            <person name="Pires J.C."/>
            <person name="Luo M."/>
            <person name="Kudrna D."/>
            <person name="Wing R.A."/>
            <person name="Meyers B.C."/>
            <person name="Yi K."/>
            <person name="Kong H."/>
            <person name="Lavrijsen P."/>
            <person name="Sunseri F."/>
            <person name="Falavigna A."/>
            <person name="Ye Y."/>
            <person name="Leebens-Mack J.H."/>
            <person name="Chen G."/>
        </authorList>
    </citation>
    <scope>NUCLEOTIDE SEQUENCE [LARGE SCALE GENOMIC DNA]</scope>
    <source>
        <strain evidence="6">cv. DH0086</strain>
    </source>
</reference>
<sequence>MQSFGAEEEEDVFFDSFDWTPVDSSPSGSTVDEEEEAGFGKLDSEIWKKDVMSVRERRKRFLVGMGLDEFVLSPLGGSSGSEECNQPLENKGLERLTESSGAVSNSLSSSCDDEGPKDSVCCIRDLDSGKKFVIHDLGQDGLFSMLKEVGSNKLISLQEFESVLGLSCFVQKFMRKEVAHPGEKVDAGLNGRIEKPKKWWKRYIPKRLLAGICKNDVSVKSSKLPRSIRAKVLRHKKKCLEFTALYMGQEIRAHKGAIRTMKFSTSGCYLASGGEDCVVRIWQVIEAEASCKCSIENGSCDFVDKIKDTKSMLGMKGIDAAPIVIPKKVFMIDEIPLQEFHGHTSDVLDLSWSNTDCLLTSSMDKTVRLWKVGCDGCLKVFHHNDYVTCVQFNPVDDEYFITGSIDGKVRIWGVTENHVVNWADIRDIVTSVCYRPDGEGFVVGSVTGNCRLYNYSGIGNTMRLESQFCIQGRKKSSGKPITGLQFSPEDSQRVMITSADSRVRIFDGVDVIHKFRGLRKSKSQLSASFTSDGRYIVSVGEDSNVYIWNYDLSGRQQSSKVTKSLKSLKSIRSCELFSSEGLSLAVPWPGINHRDSDSNNHHLHLPSQPAKILEPSTWLWDSDFCSLGAWLFADGISKGSATWPEEKLVASHRNSLEVRDHHHMHHRYQHLTHLSATWSLVIVTASCDGTIRSFHNYGLPVRL</sequence>
<protein>
    <submittedName>
        <fullName evidence="5">Uncharacterized protein</fullName>
    </submittedName>
</protein>
<dbReference type="PANTHER" id="PTHR14221">
    <property type="entry name" value="WD REPEAT DOMAIN 44"/>
    <property type="match status" value="1"/>
</dbReference>
<dbReference type="InterPro" id="IPR036322">
    <property type="entry name" value="WD40_repeat_dom_sf"/>
</dbReference>
<feature type="repeat" description="WD" evidence="3">
    <location>
        <begin position="340"/>
        <end position="372"/>
    </location>
</feature>
<keyword evidence="6" id="KW-1185">Reference proteome</keyword>
<dbReference type="InterPro" id="IPR040324">
    <property type="entry name" value="WDR44/Dgr2"/>
</dbReference>
<dbReference type="PROSITE" id="PS50294">
    <property type="entry name" value="WD_REPEATS_REGION"/>
    <property type="match status" value="3"/>
</dbReference>
<dbReference type="InterPro" id="IPR020472">
    <property type="entry name" value="WD40_PAC1"/>
</dbReference>
<dbReference type="Gramene" id="ONK57530">
    <property type="protein sequence ID" value="ONK57530"/>
    <property type="gene ID" value="A4U43_C09F1440"/>
</dbReference>
<dbReference type="PRINTS" id="PR00320">
    <property type="entry name" value="GPROTEINBRPT"/>
</dbReference>
<dbReference type="InterPro" id="IPR015943">
    <property type="entry name" value="WD40/YVTN_repeat-like_dom_sf"/>
</dbReference>
<dbReference type="OrthoDB" id="408728at2759"/>
<proteinExistence type="predicted"/>
<keyword evidence="2" id="KW-0677">Repeat</keyword>
<dbReference type="SUPFAM" id="SSF50978">
    <property type="entry name" value="WD40 repeat-like"/>
    <property type="match status" value="1"/>
</dbReference>
<dbReference type="Proteomes" id="UP000243459">
    <property type="component" value="Chromosome 9"/>
</dbReference>
<feature type="repeat" description="WD" evidence="3">
    <location>
        <begin position="251"/>
        <end position="284"/>
    </location>
</feature>
<feature type="region of interest" description="Disordered" evidence="4">
    <location>
        <begin position="1"/>
        <end position="37"/>
    </location>
</feature>
<accession>A0A5P1E4P2</accession>
<dbReference type="Pfam" id="PF00400">
    <property type="entry name" value="WD40"/>
    <property type="match status" value="4"/>
</dbReference>
<organism evidence="5 6">
    <name type="scientific">Asparagus officinalis</name>
    <name type="common">Garden asparagus</name>
    <dbReference type="NCBI Taxonomy" id="4686"/>
    <lineage>
        <taxon>Eukaryota</taxon>
        <taxon>Viridiplantae</taxon>
        <taxon>Streptophyta</taxon>
        <taxon>Embryophyta</taxon>
        <taxon>Tracheophyta</taxon>
        <taxon>Spermatophyta</taxon>
        <taxon>Magnoliopsida</taxon>
        <taxon>Liliopsida</taxon>
        <taxon>Asparagales</taxon>
        <taxon>Asparagaceae</taxon>
        <taxon>Asparagoideae</taxon>
        <taxon>Asparagus</taxon>
    </lineage>
</organism>
<evidence type="ECO:0000256" key="1">
    <source>
        <dbReference type="ARBA" id="ARBA00022574"/>
    </source>
</evidence>
<feature type="repeat" description="WD" evidence="3">
    <location>
        <begin position="526"/>
        <end position="558"/>
    </location>
</feature>
<dbReference type="SMART" id="SM00320">
    <property type="entry name" value="WD40"/>
    <property type="match status" value="7"/>
</dbReference>
<name>A0A5P1E4P2_ASPOF</name>
<feature type="compositionally biased region" description="Acidic residues" evidence="4">
    <location>
        <begin position="1"/>
        <end position="13"/>
    </location>
</feature>
<dbReference type="Gene3D" id="2.130.10.10">
    <property type="entry name" value="YVTN repeat-like/Quinoprotein amine dehydrogenase"/>
    <property type="match status" value="1"/>
</dbReference>
<evidence type="ECO:0000313" key="5">
    <source>
        <dbReference type="EMBL" id="ONK57530.1"/>
    </source>
</evidence>
<evidence type="ECO:0000256" key="4">
    <source>
        <dbReference type="SAM" id="MobiDB-lite"/>
    </source>
</evidence>
<keyword evidence="1 3" id="KW-0853">WD repeat</keyword>
<dbReference type="InterPro" id="IPR001680">
    <property type="entry name" value="WD40_rpt"/>
</dbReference>
<dbReference type="EMBL" id="CM007389">
    <property type="protein sequence ID" value="ONK57530.1"/>
    <property type="molecule type" value="Genomic_DNA"/>
</dbReference>
<dbReference type="PROSITE" id="PS50082">
    <property type="entry name" value="WD_REPEATS_2"/>
    <property type="match status" value="4"/>
</dbReference>
<evidence type="ECO:0000313" key="6">
    <source>
        <dbReference type="Proteomes" id="UP000243459"/>
    </source>
</evidence>
<dbReference type="PANTHER" id="PTHR14221:SF31">
    <property type="entry name" value="TRANSDUCIN_WD40 REPEAT-LIKE SUPERFAMILY PROTEIN"/>
    <property type="match status" value="1"/>
</dbReference>
<dbReference type="OMA" id="TQKFQGQ"/>
<feature type="repeat" description="WD" evidence="3">
    <location>
        <begin position="380"/>
        <end position="422"/>
    </location>
</feature>
<evidence type="ECO:0000256" key="3">
    <source>
        <dbReference type="PROSITE-ProRule" id="PRU00221"/>
    </source>
</evidence>
<dbReference type="AlphaFoldDB" id="A0A5P1E4P2"/>
<evidence type="ECO:0000256" key="2">
    <source>
        <dbReference type="ARBA" id="ARBA00022737"/>
    </source>
</evidence>
<gene>
    <name evidence="5" type="ORF">A4U43_C09F1440</name>
</gene>